<proteinExistence type="predicted"/>
<organism evidence="2">
    <name type="scientific">Brassica cretica</name>
    <name type="common">Mustard</name>
    <dbReference type="NCBI Taxonomy" id="69181"/>
    <lineage>
        <taxon>Eukaryota</taxon>
        <taxon>Viridiplantae</taxon>
        <taxon>Streptophyta</taxon>
        <taxon>Embryophyta</taxon>
        <taxon>Tracheophyta</taxon>
        <taxon>Spermatophyta</taxon>
        <taxon>Magnoliopsida</taxon>
        <taxon>eudicotyledons</taxon>
        <taxon>Gunneridae</taxon>
        <taxon>Pentapetalae</taxon>
        <taxon>rosids</taxon>
        <taxon>malvids</taxon>
        <taxon>Brassicales</taxon>
        <taxon>Brassicaceae</taxon>
        <taxon>Brassiceae</taxon>
        <taxon>Brassica</taxon>
    </lineage>
</organism>
<reference evidence="2" key="1">
    <citation type="submission" date="2019-12" db="EMBL/GenBank/DDBJ databases">
        <title>Genome sequencing and annotation of Brassica cretica.</title>
        <authorList>
            <person name="Studholme D.J."/>
            <person name="Sarris P.F."/>
        </authorList>
    </citation>
    <scope>NUCLEOTIDE SEQUENCE</scope>
    <source>
        <strain evidence="2">PFS-102/07</strain>
        <tissue evidence="2">Leaf</tissue>
    </source>
</reference>
<gene>
    <name evidence="2" type="ORF">F2Q70_00030860</name>
</gene>
<dbReference type="EMBL" id="QGKY02002305">
    <property type="protein sequence ID" value="KAF2530963.1"/>
    <property type="molecule type" value="Genomic_DNA"/>
</dbReference>
<feature type="region of interest" description="Disordered" evidence="1">
    <location>
        <begin position="1"/>
        <end position="81"/>
    </location>
</feature>
<name>A0A8S9FC52_BRACR</name>
<dbReference type="AlphaFoldDB" id="A0A8S9FC52"/>
<feature type="region of interest" description="Disordered" evidence="1">
    <location>
        <begin position="243"/>
        <end position="273"/>
    </location>
</feature>
<sequence>MPPPSHSLDHQCVHDVETSRETSFSPRSAATRPHAQEEDSHVNLTRRHLRRTFAGATPTGHRPFTAGKPPPHRRRVSSAGSDFPVSHYRRWPPPATGLRRLARRLAAGVHSYHFSALLRGSETSGLAMLLVRVCGAELFVPWTLLERAGVQRHTVLATLRVVYVHVRAKVPYWELYLLKLVVRLTSMSDCYRTETLEVVAMELKLFWIGPSSPGKAVPEVDSQTQMVEVGGVAGGANVRGLAHAPRDGTKASGGLEDSSSASTKGTTTSVSFSESSSRTGTLAISVLLIGGCRSAGELSVTEKGLERLLVIGEEDVGKEKLELALAFISSSGGLRSMSKKSTRERCLVSWVRIEKTRPELELVVGDAPEQRRKMKTTNRRNFDSFQNIRFASSY</sequence>
<comment type="caution">
    <text evidence="2">The sequence shown here is derived from an EMBL/GenBank/DDBJ whole genome shotgun (WGS) entry which is preliminary data.</text>
</comment>
<accession>A0A8S9FC52</accession>
<evidence type="ECO:0000313" key="2">
    <source>
        <dbReference type="EMBL" id="KAF2530963.1"/>
    </source>
</evidence>
<feature type="compositionally biased region" description="Low complexity" evidence="1">
    <location>
        <begin position="258"/>
        <end position="273"/>
    </location>
</feature>
<protein>
    <submittedName>
        <fullName evidence="2">Uncharacterized protein</fullName>
    </submittedName>
</protein>
<feature type="compositionally biased region" description="Basic and acidic residues" evidence="1">
    <location>
        <begin position="7"/>
        <end position="20"/>
    </location>
</feature>
<evidence type="ECO:0000256" key="1">
    <source>
        <dbReference type="SAM" id="MobiDB-lite"/>
    </source>
</evidence>